<keyword evidence="1" id="KW-0812">Transmembrane</keyword>
<evidence type="ECO:0000256" key="1">
    <source>
        <dbReference type="SAM" id="Phobius"/>
    </source>
</evidence>
<proteinExistence type="predicted"/>
<dbReference type="Proteomes" id="UP000010077">
    <property type="component" value="Chromosome"/>
</dbReference>
<dbReference type="EMBL" id="CP003539">
    <property type="protein sequence ID" value="AFX98901.1"/>
    <property type="molecule type" value="Genomic_DNA"/>
</dbReference>
<evidence type="ECO:0000313" key="2">
    <source>
        <dbReference type="EMBL" id="AFX98901.1"/>
    </source>
</evidence>
<dbReference type="KEGG" id="thal:A1OE_713"/>
<evidence type="ECO:0000313" key="3">
    <source>
        <dbReference type="Proteomes" id="UP000010077"/>
    </source>
</evidence>
<sequence>MKIYINFSIKILCYYLLFSLSSIYLWQINFKLKLTTISAIVLYIIIGMQFTRCIDVCFVDDIFYIDTIKSMR</sequence>
<gene>
    <name evidence="2" type="ORF">A1OE_713</name>
</gene>
<name>K7ZCU1_9PROT</name>
<dbReference type="STRING" id="1193729.A1OE_713"/>
<dbReference type="HOGENOM" id="CLU_2714847_0_0_5"/>
<dbReference type="AlphaFoldDB" id="K7ZCU1"/>
<reference evidence="2 3" key="1">
    <citation type="journal article" date="2012" name="Proc. Natl. Acad. Sci. U.S.A.">
        <title>Genome streamlining and chemical defense in a coral reef symbiosis.</title>
        <authorList>
            <person name="Kwan J.C."/>
            <person name="Donia M.S."/>
            <person name="Han A.W."/>
            <person name="Hirose E."/>
            <person name="Haygood M.G."/>
            <person name="Schmidt E.W."/>
        </authorList>
    </citation>
    <scope>NUCLEOTIDE SEQUENCE [LARGE SCALE GENOMIC DNA]</scope>
    <source>
        <strain evidence="2 3">L2</strain>
    </source>
</reference>
<protein>
    <submittedName>
        <fullName evidence="2">Uncharacterized protein</fullName>
    </submittedName>
</protein>
<keyword evidence="3" id="KW-1185">Reference proteome</keyword>
<keyword evidence="1" id="KW-0472">Membrane</keyword>
<feature type="transmembrane region" description="Helical" evidence="1">
    <location>
        <begin position="12"/>
        <end position="28"/>
    </location>
</feature>
<keyword evidence="1" id="KW-1133">Transmembrane helix</keyword>
<organism evidence="2 3">
    <name type="scientific">Candidatus Endolissoclinum faulkneri L2</name>
    <dbReference type="NCBI Taxonomy" id="1193729"/>
    <lineage>
        <taxon>Bacteria</taxon>
        <taxon>Pseudomonadati</taxon>
        <taxon>Pseudomonadota</taxon>
        <taxon>Alphaproteobacteria</taxon>
        <taxon>Rhodospirillales</taxon>
        <taxon>Rhodospirillaceae</taxon>
        <taxon>Candidatus Endolissoclinum</taxon>
    </lineage>
</organism>
<feature type="transmembrane region" description="Helical" evidence="1">
    <location>
        <begin position="40"/>
        <end position="65"/>
    </location>
</feature>
<accession>K7ZCU1</accession>